<dbReference type="SUPFAM" id="SSF50494">
    <property type="entry name" value="Trypsin-like serine proteases"/>
    <property type="match status" value="1"/>
</dbReference>
<dbReference type="PRINTS" id="PR00840">
    <property type="entry name" value="Y06768FAMILY"/>
</dbReference>
<dbReference type="PATRIC" id="fig|1212765.3.peg.878"/>
<dbReference type="InterPro" id="IPR009003">
    <property type="entry name" value="Peptidase_S1_PA"/>
</dbReference>
<keyword evidence="1" id="KW-1003">Cell membrane</keyword>
<proteinExistence type="predicted"/>
<keyword evidence="1" id="KW-0472">Membrane</keyword>
<dbReference type="STRING" id="1212765.MHLP_03860"/>
<keyword evidence="4" id="KW-1185">Reference proteome</keyword>
<dbReference type="NCBIfam" id="NF045841">
    <property type="entry name" value="Ig_SerProt_MIP"/>
    <property type="match status" value="1"/>
</dbReference>
<dbReference type="Proteomes" id="UP000006502">
    <property type="component" value="Chromosome"/>
</dbReference>
<dbReference type="InterPro" id="IPR022381">
    <property type="entry name" value="Uncharacterised_MG067"/>
</dbReference>
<sequence>MTPNSIALNALKTFLVLGVSFGGHHIYNYATGGTFIDDGSFYFSSKMLMPGSKDHLLKKNKVYNSPSPIKDSGYFSQAGYSNVYLDFDEKLGFGEKASVLKTHYSKQEEIYKIIKDHTLKMVMPCQSGTGWLLDFELPEGGKYPLKWFLATNLHVINKFRFKDNPYHSSLPITDSSARQYAPAHYNSWTYRYNNLTACQDSIFNNKSVLDLYTEEDIRDVRELGRSFAQFHHGGTWDDNYCYYDVRMGAGICSKPHQRPNQPRVFTTKVTDPKLVYSAVNFLGSRNTVSGHQVQDFKYFKDFGVLEINFENEEQARLMTNNVYEKYYKEKTDPNKKVAIDFFAEELMSKYDPNQLAKAEDSFFIGGYPYSPTANLSFHMNQKFRPLGNYSWDYQGHLQGFTVPTESKLTYFRKTSYDSPNKFNLLNSRGEVIPGHADLKKIDDHSNASKIEWDGYELSGWGYNYMIDNAFLGKGASGSMVLDQNGSLLGLYRMYNEGFNYGFVEPLKASWVIDDQGRVILPGYDLLAGAGADVVSYRTQIEKYRPTMKTYLKSKNWKLKS</sequence>
<protein>
    <recommendedName>
        <fullName evidence="2">DUF31 domain-containing protein</fullName>
    </recommendedName>
</protein>
<name>I7C717_MYCHA</name>
<evidence type="ECO:0000256" key="1">
    <source>
        <dbReference type="ARBA" id="ARBA00022475"/>
    </source>
</evidence>
<dbReference type="KEGG" id="mhl:MHLP_03860"/>
<evidence type="ECO:0000313" key="3">
    <source>
        <dbReference type="EMBL" id="AFO52352.1"/>
    </source>
</evidence>
<evidence type="ECO:0000313" key="4">
    <source>
        <dbReference type="Proteomes" id="UP000006502"/>
    </source>
</evidence>
<dbReference type="OrthoDB" id="393864at2"/>
<dbReference type="InterPro" id="IPR022382">
    <property type="entry name" value="Mycoplasma_peptidase_DUF31"/>
</dbReference>
<reference evidence="3 4" key="1">
    <citation type="journal article" date="2012" name="J. Bacteriol.">
        <title>Genome Sequence of "Candidatus Mycoplasma haemolamae" Strain Purdue, a Red Blood Cell Pathogen of Alpacas (Vicugna pacos) and Llamas (Lama glama).</title>
        <authorList>
            <person name="Guimaraes A.M."/>
            <person name="Toth B."/>
            <person name="Santos A.P."/>
            <person name="do Nascimento N.C."/>
            <person name="Kritchevsky J.E."/>
            <person name="Messick J.B."/>
        </authorList>
    </citation>
    <scope>NUCLEOTIDE SEQUENCE [LARGE SCALE GENOMIC DNA]</scope>
    <source>
        <strain evidence="3 4">Purdue</strain>
    </source>
</reference>
<organism evidence="3 4">
    <name type="scientific">Mycoplasma haematolamae (strain Purdue)</name>
    <dbReference type="NCBI Taxonomy" id="1212765"/>
    <lineage>
        <taxon>Bacteria</taxon>
        <taxon>Bacillati</taxon>
        <taxon>Mycoplasmatota</taxon>
        <taxon>Mollicutes</taxon>
        <taxon>Mycoplasmataceae</taxon>
        <taxon>Mycoplasma</taxon>
    </lineage>
</organism>
<reference evidence="4" key="2">
    <citation type="submission" date="2012-07" db="EMBL/GenBank/DDBJ databases">
        <title>Complete genome sequence of 'Candidatus Mycoplasma haemolamae'.</title>
        <authorList>
            <person name="Guimaraes A.M.S."/>
            <person name="Toth B."/>
            <person name="Santos A.P."/>
            <person name="Nascimento N.C."/>
            <person name="Sojka J.E."/>
            <person name="Messick J.B."/>
        </authorList>
    </citation>
    <scope>NUCLEOTIDE SEQUENCE [LARGE SCALE GENOMIC DNA]</scope>
    <source>
        <strain evidence="4">Purdue</strain>
    </source>
</reference>
<dbReference type="Pfam" id="PF01732">
    <property type="entry name" value="Mycop_pep_DUF31"/>
    <property type="match status" value="1"/>
</dbReference>
<feature type="domain" description="DUF31" evidence="2">
    <location>
        <begin position="126"/>
        <end position="491"/>
    </location>
</feature>
<evidence type="ECO:0000259" key="2">
    <source>
        <dbReference type="Pfam" id="PF01732"/>
    </source>
</evidence>
<dbReference type="EMBL" id="CP003731">
    <property type="protein sequence ID" value="AFO52352.1"/>
    <property type="molecule type" value="Genomic_DNA"/>
</dbReference>
<dbReference type="HOGENOM" id="CLU_026987_1_0_14"/>
<gene>
    <name evidence="3" type="ordered locus">MHLP_03860</name>
</gene>
<accession>I7C717</accession>
<dbReference type="AlphaFoldDB" id="I7C717"/>